<dbReference type="AlphaFoldDB" id="A0A9W7HN91"/>
<proteinExistence type="predicted"/>
<evidence type="ECO:0000313" key="2">
    <source>
        <dbReference type="EMBL" id="GMI78955.1"/>
    </source>
</evidence>
<dbReference type="SMART" id="SM00061">
    <property type="entry name" value="MATH"/>
    <property type="match status" value="2"/>
</dbReference>
<dbReference type="CDD" id="cd00121">
    <property type="entry name" value="MATH"/>
    <property type="match status" value="2"/>
</dbReference>
<dbReference type="InterPro" id="IPR008974">
    <property type="entry name" value="TRAF-like"/>
</dbReference>
<dbReference type="PANTHER" id="PTHR46162:SF40">
    <property type="entry name" value="TRAF-LIKE FAMILY PROTEIN"/>
    <property type="match status" value="1"/>
</dbReference>
<gene>
    <name evidence="2" type="ORF">HRI_001564800</name>
</gene>
<dbReference type="Proteomes" id="UP001165190">
    <property type="component" value="Unassembled WGS sequence"/>
</dbReference>
<evidence type="ECO:0000313" key="3">
    <source>
        <dbReference type="Proteomes" id="UP001165190"/>
    </source>
</evidence>
<organism evidence="2 3">
    <name type="scientific">Hibiscus trionum</name>
    <name type="common">Flower of an hour</name>
    <dbReference type="NCBI Taxonomy" id="183268"/>
    <lineage>
        <taxon>Eukaryota</taxon>
        <taxon>Viridiplantae</taxon>
        <taxon>Streptophyta</taxon>
        <taxon>Embryophyta</taxon>
        <taxon>Tracheophyta</taxon>
        <taxon>Spermatophyta</taxon>
        <taxon>Magnoliopsida</taxon>
        <taxon>eudicotyledons</taxon>
        <taxon>Gunneridae</taxon>
        <taxon>Pentapetalae</taxon>
        <taxon>rosids</taxon>
        <taxon>malvids</taxon>
        <taxon>Malvales</taxon>
        <taxon>Malvaceae</taxon>
        <taxon>Malvoideae</taxon>
        <taxon>Hibiscus</taxon>
    </lineage>
</organism>
<feature type="domain" description="MATH" evidence="1">
    <location>
        <begin position="170"/>
        <end position="297"/>
    </location>
</feature>
<sequence length="304" mass="35134">MVGLGGITRTTRSLPPSHYLFKIEAFSSLVEAKVDKYKSNAFEAGGHHWRLVLYPTGNKKSNGSGYISLYLELEKTGNLSLDWEVNAEFKLFVFDQIRDQYLVITDKEVPVRRFYEMKSEWGFSQFLSGKTFKKAENGYLVEDCCTFGAEVLVIQRTLKVEKSVLKKPSGRTITWKMDNFSKSDKEFYRSPVVSIDSLKWNLMVFPKGDARCKDTHLSVYLELAEPHTLLPKREVYVKYKLRLRDQINSKHFEFINESRFTSSSPCRAFSEFLSSEYLSNSSWGFMVNDSLIVESEFILISKVE</sequence>
<dbReference type="OrthoDB" id="995697at2759"/>
<dbReference type="Gene3D" id="2.60.210.10">
    <property type="entry name" value="Apoptosis, Tumor Necrosis Factor Receptor Associated Protein 2, Chain A"/>
    <property type="match status" value="2"/>
</dbReference>
<feature type="domain" description="MATH" evidence="1">
    <location>
        <begin position="16"/>
        <end position="151"/>
    </location>
</feature>
<protein>
    <recommendedName>
        <fullName evidence="1">MATH domain-containing protein</fullName>
    </recommendedName>
</protein>
<comment type="caution">
    <text evidence="2">The sequence shown here is derived from an EMBL/GenBank/DDBJ whole genome shotgun (WGS) entry which is preliminary data.</text>
</comment>
<dbReference type="EMBL" id="BSYR01000016">
    <property type="protein sequence ID" value="GMI78955.1"/>
    <property type="molecule type" value="Genomic_DNA"/>
</dbReference>
<keyword evidence="3" id="KW-1185">Reference proteome</keyword>
<name>A0A9W7HN91_HIBTR</name>
<dbReference type="PANTHER" id="PTHR46162">
    <property type="entry name" value="TRAF-LIKE FAMILY PROTEIN"/>
    <property type="match status" value="1"/>
</dbReference>
<dbReference type="InterPro" id="IPR002083">
    <property type="entry name" value="MATH/TRAF_dom"/>
</dbReference>
<dbReference type="PROSITE" id="PS50144">
    <property type="entry name" value="MATH"/>
    <property type="match status" value="2"/>
</dbReference>
<dbReference type="Pfam" id="PF22486">
    <property type="entry name" value="MATH_2"/>
    <property type="match status" value="2"/>
</dbReference>
<accession>A0A9W7HN91</accession>
<evidence type="ECO:0000259" key="1">
    <source>
        <dbReference type="PROSITE" id="PS50144"/>
    </source>
</evidence>
<reference evidence="2" key="1">
    <citation type="submission" date="2023-05" db="EMBL/GenBank/DDBJ databases">
        <title>Genome and transcriptome analyses reveal genes involved in the formation of fine ridges on petal epidermal cells in Hibiscus trionum.</title>
        <authorList>
            <person name="Koshimizu S."/>
            <person name="Masuda S."/>
            <person name="Ishii T."/>
            <person name="Shirasu K."/>
            <person name="Hoshino A."/>
            <person name="Arita M."/>
        </authorList>
    </citation>
    <scope>NUCLEOTIDE SEQUENCE</scope>
    <source>
        <strain evidence="2">Hamamatsu line</strain>
    </source>
</reference>
<dbReference type="SUPFAM" id="SSF49599">
    <property type="entry name" value="TRAF domain-like"/>
    <property type="match status" value="2"/>
</dbReference>